<dbReference type="EMBL" id="JARVKM010000033">
    <property type="protein sequence ID" value="KAK9775633.1"/>
    <property type="molecule type" value="Genomic_DNA"/>
</dbReference>
<protein>
    <submittedName>
        <fullName evidence="1">Uncharacterized protein</fullName>
    </submittedName>
</protein>
<comment type="caution">
    <text evidence="1">The sequence shown here is derived from an EMBL/GenBank/DDBJ whole genome shotgun (WGS) entry which is preliminary data.</text>
</comment>
<gene>
    <name evidence="1" type="ORF">SCAR479_07740</name>
</gene>
<organism evidence="1 2">
    <name type="scientific">Seiridium cardinale</name>
    <dbReference type="NCBI Taxonomy" id="138064"/>
    <lineage>
        <taxon>Eukaryota</taxon>
        <taxon>Fungi</taxon>
        <taxon>Dikarya</taxon>
        <taxon>Ascomycota</taxon>
        <taxon>Pezizomycotina</taxon>
        <taxon>Sordariomycetes</taxon>
        <taxon>Xylariomycetidae</taxon>
        <taxon>Amphisphaeriales</taxon>
        <taxon>Sporocadaceae</taxon>
        <taxon>Seiridium</taxon>
    </lineage>
</organism>
<evidence type="ECO:0000313" key="2">
    <source>
        <dbReference type="Proteomes" id="UP001465668"/>
    </source>
</evidence>
<keyword evidence="2" id="KW-1185">Reference proteome</keyword>
<sequence>MAQTTGTTDRFQGIFQGSSILLLGSMNPDDNTSLRVPVEAGGVVVLPAGTAHSSMDSSPDYRSMAYAGLVGLPTLE</sequence>
<proteinExistence type="predicted"/>
<dbReference type="Proteomes" id="UP001465668">
    <property type="component" value="Unassembled WGS sequence"/>
</dbReference>
<reference evidence="1 2" key="1">
    <citation type="submission" date="2024-02" db="EMBL/GenBank/DDBJ databases">
        <title>First draft genome assembly of two strains of Seiridium cardinale.</title>
        <authorList>
            <person name="Emiliani G."/>
            <person name="Scali E."/>
        </authorList>
    </citation>
    <scope>NUCLEOTIDE SEQUENCE [LARGE SCALE GENOMIC DNA]</scope>
    <source>
        <strain evidence="1 2">BM-138-000479</strain>
    </source>
</reference>
<name>A0ABR2XPB5_9PEZI</name>
<dbReference type="SUPFAM" id="SSF51182">
    <property type="entry name" value="RmlC-like cupins"/>
    <property type="match status" value="1"/>
</dbReference>
<accession>A0ABR2XPB5</accession>
<dbReference type="InterPro" id="IPR011051">
    <property type="entry name" value="RmlC_Cupin_sf"/>
</dbReference>
<evidence type="ECO:0000313" key="1">
    <source>
        <dbReference type="EMBL" id="KAK9775633.1"/>
    </source>
</evidence>